<dbReference type="Pfam" id="PF00617">
    <property type="entry name" value="RasGEF"/>
    <property type="match status" value="1"/>
</dbReference>
<keyword evidence="1 2" id="KW-0344">Guanine-nucleotide releasing factor</keyword>
<dbReference type="AlphaFoldDB" id="A0A7R9DWW5"/>
<feature type="domain" description="Ras-GEF" evidence="4">
    <location>
        <begin position="654"/>
        <end position="937"/>
    </location>
</feature>
<dbReference type="SUPFAM" id="SSF50729">
    <property type="entry name" value="PH domain-like"/>
    <property type="match status" value="1"/>
</dbReference>
<dbReference type="PANTHER" id="PTHR23113">
    <property type="entry name" value="GUANINE NUCLEOTIDE EXCHANGE FACTOR"/>
    <property type="match status" value="1"/>
</dbReference>
<reference evidence="6" key="1">
    <citation type="submission" date="2020-11" db="EMBL/GenBank/DDBJ databases">
        <authorList>
            <person name="Tran Van P."/>
        </authorList>
    </citation>
    <scope>NUCLEOTIDE SEQUENCE</scope>
</reference>
<organism evidence="6">
    <name type="scientific">Timema monikensis</name>
    <dbReference type="NCBI Taxonomy" id="170555"/>
    <lineage>
        <taxon>Eukaryota</taxon>
        <taxon>Metazoa</taxon>
        <taxon>Ecdysozoa</taxon>
        <taxon>Arthropoda</taxon>
        <taxon>Hexapoda</taxon>
        <taxon>Insecta</taxon>
        <taxon>Pterygota</taxon>
        <taxon>Neoptera</taxon>
        <taxon>Polyneoptera</taxon>
        <taxon>Phasmatodea</taxon>
        <taxon>Timematodea</taxon>
        <taxon>Timematoidea</taxon>
        <taxon>Timematidae</taxon>
        <taxon>Timema</taxon>
    </lineage>
</organism>
<dbReference type="PROSITE" id="PS50009">
    <property type="entry name" value="RASGEF_CAT"/>
    <property type="match status" value="1"/>
</dbReference>
<dbReference type="InterPro" id="IPR001304">
    <property type="entry name" value="C-type_lectin-like"/>
</dbReference>
<feature type="region of interest" description="Disordered" evidence="3">
    <location>
        <begin position="1064"/>
        <end position="1102"/>
    </location>
</feature>
<sequence length="1208" mass="135440">MRVAGKTPLGARSDISLVKQANDRSQFFVASIRRRCPTKFKVLLSLRTATSTPQCPRTQPGSRSGANLLNLGRFNITEVNPNLLGERVENDVEKTTPNSTDRDLNLNLPVLGSLAQHDTSALDNYATEAGRLRGKKKAFGDCTNCVDEGSGVAARWTMPLLKLGEKRYYLGIFFKRPSCRYVSLLPQAWVFCRTKATTQISPFKAEFYFIQGILRESNLNSPDRDSNLNILVLGSLSEHETSALANYATEACSRHLSLVGRAFVFWANIKGSNPKSGGANWYRAAQYCRYHGMHLASIGSQEENDKLEKHIRDFGLGHEHFWTSGTDQASEGTFFWMSTGRPLTFTNWNTGEPNNFVYENGEEEHCLELWNRDGKGLKWNDTPCSFETDYYRSDTPSQKTSFHLRVRIELGGVAAFAVMTLPRNDTHLPTDKLTINIMLRSPVQANSNASPRVAYTSHGRYFIGTKHGLQNIVKGGAKERRQGGEGSRSLTDLVEARSNQWRIQGERGDDSPTCIKHWKNCNYLYSSSVGHAGHVDLLLLDQSCRLVKYQHCSHFTVNEGRYTDKSPGSDLEVPTPAFNGTDSPLLSSGKSPGKGKSPLKPLPPLGEGVKKNTPQKACYDNYGSVPVHSKSHSLPLNASIKSYDLVVFDPLRVLPEDFASQVTLLDVPVFRAICSEELVSCAWNKKNKLDVAPNVVSFTRRFNHVSFWAVQEILKGSTPKHRSEILAHFIRIAKKLYDLNNLHSLFAIVSALQSASVYRLNKTWSGITKKEKQTFDRLAEVFSDKNNWKHLRNHMESLKLPCIPYLGRTDNVENSEIDREIEEEVEAELIVGDKASQYSVAEVLKSAESTLRYGLFLTDLTYIDMAHPHSGGLESEQRRLKMNNVLRVISDYQQSDYSHLVHLPHIQNYLNSIRYIEELQKFVEDDQYKLSLRLEPPSPAPSSSSSKESVTEPVTITSLSLSPAKVLSSASMRLHNAPGASAATKFVPTHRKCRSLGTKFRSTSLPRNFHKANSNQHYQVCCTQGWAVPGIFSKQPVMACLQSGCEVTKSRHLLDDSVLEEQQQHTSAVPLRLDSTPTPADEEGRTLLTSHGLSPSSDSEEEVGSRCTIQGCLRRKSVLKEGKKPAVTTWQRYWVQLWATSLVYYSPKSFKGGERSDFKREPYKMVSIVGWSVVLGDDTLQPDVFHLTDHIRGDYEYSYSELRAKLVA</sequence>
<dbReference type="Gene3D" id="2.30.29.30">
    <property type="entry name" value="Pleckstrin-homology domain (PH domain)/Phosphotyrosine-binding domain (PTB)"/>
    <property type="match status" value="1"/>
</dbReference>
<dbReference type="CDD" id="cd00037">
    <property type="entry name" value="CLECT"/>
    <property type="match status" value="1"/>
</dbReference>
<dbReference type="PANTHER" id="PTHR23113:SF368">
    <property type="entry name" value="CELL DIVISION CONTROL PROTEIN 25"/>
    <property type="match status" value="1"/>
</dbReference>
<evidence type="ECO:0000313" key="6">
    <source>
        <dbReference type="EMBL" id="CAD7423195.1"/>
    </source>
</evidence>
<dbReference type="SMART" id="SM00147">
    <property type="entry name" value="RasGEF"/>
    <property type="match status" value="1"/>
</dbReference>
<feature type="region of interest" description="Disordered" evidence="3">
    <location>
        <begin position="560"/>
        <end position="610"/>
    </location>
</feature>
<dbReference type="InterPro" id="IPR036964">
    <property type="entry name" value="RASGEF_cat_dom_sf"/>
</dbReference>
<dbReference type="InterPro" id="IPR001895">
    <property type="entry name" value="RASGEF_cat_dom"/>
</dbReference>
<evidence type="ECO:0000256" key="3">
    <source>
        <dbReference type="SAM" id="MobiDB-lite"/>
    </source>
</evidence>
<dbReference type="GO" id="GO:0005085">
    <property type="term" value="F:guanyl-nucleotide exchange factor activity"/>
    <property type="evidence" value="ECO:0007669"/>
    <property type="project" value="UniProtKB-KW"/>
</dbReference>
<feature type="compositionally biased region" description="Low complexity" evidence="3">
    <location>
        <begin position="583"/>
        <end position="599"/>
    </location>
</feature>
<dbReference type="Gene3D" id="3.10.100.10">
    <property type="entry name" value="Mannose-Binding Protein A, subunit A"/>
    <property type="match status" value="1"/>
</dbReference>
<feature type="compositionally biased region" description="Polar residues" evidence="3">
    <location>
        <begin position="1087"/>
        <end position="1097"/>
    </location>
</feature>
<evidence type="ECO:0008006" key="7">
    <source>
        <dbReference type="Google" id="ProtNLM"/>
    </source>
</evidence>
<protein>
    <recommendedName>
        <fullName evidence="7">Ras-specific guanine nucleotide-releasing factor RalGPS1</fullName>
    </recommendedName>
</protein>
<gene>
    <name evidence="6" type="ORF">TMSB3V08_LOCUS187</name>
</gene>
<dbReference type="InterPro" id="IPR011993">
    <property type="entry name" value="PH-like_dom_sf"/>
</dbReference>
<dbReference type="Gene3D" id="1.10.840.10">
    <property type="entry name" value="Ras guanine-nucleotide exchange factors catalytic domain"/>
    <property type="match status" value="1"/>
</dbReference>
<proteinExistence type="predicted"/>
<dbReference type="SUPFAM" id="SSF48366">
    <property type="entry name" value="Ras GEF"/>
    <property type="match status" value="2"/>
</dbReference>
<accession>A0A7R9DWW5</accession>
<feature type="domain" description="C-type lectin" evidence="5">
    <location>
        <begin position="280"/>
        <end position="385"/>
    </location>
</feature>
<evidence type="ECO:0000259" key="4">
    <source>
        <dbReference type="PROSITE" id="PS50009"/>
    </source>
</evidence>
<dbReference type="EMBL" id="OB792651">
    <property type="protein sequence ID" value="CAD7423195.1"/>
    <property type="molecule type" value="Genomic_DNA"/>
</dbReference>
<dbReference type="Pfam" id="PF00059">
    <property type="entry name" value="Lectin_C"/>
    <property type="match status" value="1"/>
</dbReference>
<evidence type="ECO:0000256" key="2">
    <source>
        <dbReference type="PROSITE-ProRule" id="PRU00168"/>
    </source>
</evidence>
<name>A0A7R9DWW5_9NEOP</name>
<evidence type="ECO:0000259" key="5">
    <source>
        <dbReference type="PROSITE" id="PS50041"/>
    </source>
</evidence>
<evidence type="ECO:0000256" key="1">
    <source>
        <dbReference type="ARBA" id="ARBA00022658"/>
    </source>
</evidence>
<dbReference type="SUPFAM" id="SSF56436">
    <property type="entry name" value="C-type lectin-like"/>
    <property type="match status" value="1"/>
</dbReference>
<dbReference type="PROSITE" id="PS50041">
    <property type="entry name" value="C_TYPE_LECTIN_2"/>
    <property type="match status" value="1"/>
</dbReference>
<dbReference type="InterPro" id="IPR008937">
    <property type="entry name" value="Ras-like_GEF"/>
</dbReference>
<dbReference type="CDD" id="cd00155">
    <property type="entry name" value="RasGEF"/>
    <property type="match status" value="1"/>
</dbReference>
<dbReference type="InterPro" id="IPR016187">
    <property type="entry name" value="CTDL_fold"/>
</dbReference>
<dbReference type="InterPro" id="IPR023578">
    <property type="entry name" value="Ras_GEF_dom_sf"/>
</dbReference>
<dbReference type="GO" id="GO:0005886">
    <property type="term" value="C:plasma membrane"/>
    <property type="evidence" value="ECO:0007669"/>
    <property type="project" value="TreeGrafter"/>
</dbReference>
<dbReference type="CDD" id="cd13310">
    <property type="entry name" value="PH_RalGPS1_2"/>
    <property type="match status" value="1"/>
</dbReference>
<dbReference type="GO" id="GO:0007265">
    <property type="term" value="P:Ras protein signal transduction"/>
    <property type="evidence" value="ECO:0007669"/>
    <property type="project" value="TreeGrafter"/>
</dbReference>
<feature type="region of interest" description="Disordered" evidence="3">
    <location>
        <begin position="933"/>
        <end position="952"/>
    </location>
</feature>
<dbReference type="InterPro" id="IPR016186">
    <property type="entry name" value="C-type_lectin-like/link_sf"/>
</dbReference>
<dbReference type="SMART" id="SM00034">
    <property type="entry name" value="CLECT"/>
    <property type="match status" value="1"/>
</dbReference>